<reference evidence="3" key="1">
    <citation type="journal article" date="2023" name="IScience">
        <title>Live-bearing cockroach genome reveals convergent evolutionary mechanisms linked to viviparity in insects and beyond.</title>
        <authorList>
            <person name="Fouks B."/>
            <person name="Harrison M.C."/>
            <person name="Mikhailova A.A."/>
            <person name="Marchal E."/>
            <person name="English S."/>
            <person name="Carruthers M."/>
            <person name="Jennings E.C."/>
            <person name="Chiamaka E.L."/>
            <person name="Frigard R.A."/>
            <person name="Pippel M."/>
            <person name="Attardo G.M."/>
            <person name="Benoit J.B."/>
            <person name="Bornberg-Bauer E."/>
            <person name="Tobe S.S."/>
        </authorList>
    </citation>
    <scope>NUCLEOTIDE SEQUENCE</scope>
    <source>
        <strain evidence="3">Stay&amp;Tobe</strain>
    </source>
</reference>
<evidence type="ECO:0000259" key="2">
    <source>
        <dbReference type="PROSITE" id="PS50172"/>
    </source>
</evidence>
<organism evidence="3 4">
    <name type="scientific">Diploptera punctata</name>
    <name type="common">Pacific beetle cockroach</name>
    <dbReference type="NCBI Taxonomy" id="6984"/>
    <lineage>
        <taxon>Eukaryota</taxon>
        <taxon>Metazoa</taxon>
        <taxon>Ecdysozoa</taxon>
        <taxon>Arthropoda</taxon>
        <taxon>Hexapoda</taxon>
        <taxon>Insecta</taxon>
        <taxon>Pterygota</taxon>
        <taxon>Neoptera</taxon>
        <taxon>Polyneoptera</taxon>
        <taxon>Dictyoptera</taxon>
        <taxon>Blattodea</taxon>
        <taxon>Blaberoidea</taxon>
        <taxon>Blaberidae</taxon>
        <taxon>Diplopterinae</taxon>
        <taxon>Diploptera</taxon>
    </lineage>
</organism>
<dbReference type="InterPro" id="IPR001357">
    <property type="entry name" value="BRCT_dom"/>
</dbReference>
<dbReference type="PROSITE" id="PS50172">
    <property type="entry name" value="BRCT"/>
    <property type="match status" value="1"/>
</dbReference>
<proteinExistence type="predicted"/>
<evidence type="ECO:0000313" key="4">
    <source>
        <dbReference type="Proteomes" id="UP001233999"/>
    </source>
</evidence>
<sequence>MITFNGGQCQLNLNSKCTHLIITKPEGTAMRHEGSIRIVTPDWIVDSVRSRGRCEEGLYHPRLLILPKPRSPTPPPPPPPPSFQ</sequence>
<accession>A0AAD8ERP6</accession>
<gene>
    <name evidence="3" type="ORF">L9F63_026146</name>
</gene>
<dbReference type="Proteomes" id="UP001233999">
    <property type="component" value="Unassembled WGS sequence"/>
</dbReference>
<keyword evidence="4" id="KW-1185">Reference proteome</keyword>
<feature type="domain" description="BRCT" evidence="2">
    <location>
        <begin position="1"/>
        <end position="51"/>
    </location>
</feature>
<feature type="compositionally biased region" description="Pro residues" evidence="1">
    <location>
        <begin position="69"/>
        <end position="84"/>
    </location>
</feature>
<evidence type="ECO:0000313" key="3">
    <source>
        <dbReference type="EMBL" id="KAJ9600715.1"/>
    </source>
</evidence>
<dbReference type="Gene3D" id="3.40.50.10190">
    <property type="entry name" value="BRCT domain"/>
    <property type="match status" value="1"/>
</dbReference>
<evidence type="ECO:0000256" key="1">
    <source>
        <dbReference type="SAM" id="MobiDB-lite"/>
    </source>
</evidence>
<name>A0AAD8ERP6_DIPPU</name>
<comment type="caution">
    <text evidence="3">The sequence shown here is derived from an EMBL/GenBank/DDBJ whole genome shotgun (WGS) entry which is preliminary data.</text>
</comment>
<dbReference type="AlphaFoldDB" id="A0AAD8ERP6"/>
<protein>
    <recommendedName>
        <fullName evidence="2">BRCT domain-containing protein</fullName>
    </recommendedName>
</protein>
<dbReference type="SUPFAM" id="SSF52113">
    <property type="entry name" value="BRCT domain"/>
    <property type="match status" value="1"/>
</dbReference>
<dbReference type="EMBL" id="JASPKZ010000070">
    <property type="protein sequence ID" value="KAJ9600715.1"/>
    <property type="molecule type" value="Genomic_DNA"/>
</dbReference>
<dbReference type="Pfam" id="PF00533">
    <property type="entry name" value="BRCT"/>
    <property type="match status" value="1"/>
</dbReference>
<dbReference type="InterPro" id="IPR036420">
    <property type="entry name" value="BRCT_dom_sf"/>
</dbReference>
<reference evidence="3" key="2">
    <citation type="submission" date="2023-05" db="EMBL/GenBank/DDBJ databases">
        <authorList>
            <person name="Fouks B."/>
        </authorList>
    </citation>
    <scope>NUCLEOTIDE SEQUENCE</scope>
    <source>
        <strain evidence="3">Stay&amp;Tobe</strain>
        <tissue evidence="3">Testes</tissue>
    </source>
</reference>
<feature type="non-terminal residue" evidence="3">
    <location>
        <position position="1"/>
    </location>
</feature>
<feature type="region of interest" description="Disordered" evidence="1">
    <location>
        <begin position="65"/>
        <end position="84"/>
    </location>
</feature>